<accession>A0A9X4RTW5</accession>
<dbReference type="PANTHER" id="PTHR32305">
    <property type="match status" value="1"/>
</dbReference>
<dbReference type="Gene3D" id="2.180.10.10">
    <property type="entry name" value="RHS repeat-associated core"/>
    <property type="match status" value="1"/>
</dbReference>
<evidence type="ECO:0000313" key="1">
    <source>
        <dbReference type="EMBL" id="MDG4945061.1"/>
    </source>
</evidence>
<name>A0A9X4RTW5_9FLAO</name>
<keyword evidence="2" id="KW-1185">Reference proteome</keyword>
<dbReference type="Proteomes" id="UP001152599">
    <property type="component" value="Unassembled WGS sequence"/>
</dbReference>
<evidence type="ECO:0000313" key="2">
    <source>
        <dbReference type="Proteomes" id="UP001152599"/>
    </source>
</evidence>
<sequence length="346" mass="40061">MRNSSLHYNKNNYYPFGLQHGSYNTPARDYRSIGDAREIEMVNRNPYKYKYNAKEYQDELGLDWYDYGARNYDASLGRYFSMDRMSEIYSDINPYQYTANNPVKFIDVNGDYIWINDGNDRYKYENGKLYSLNNESGKYDKEYIANDGSYVAQIQSSLNDIACHDCGFGQAFLNMFANDDIDVDIISNTSNEGGNKTTANGRKIYTDFNQNVNFVLSNGSQIKVSDNFYTTLGHELGHSLSEQLYNDKTLNSEWFSYNWINPRTQKEFILQQSKKEVFGTVVENAIRSENNLPLRTHYQRNLNGTVNEKSRVLMKSTLNPITGAQNYKLSPRAALIYNEIINSKKK</sequence>
<organism evidence="1 2">
    <name type="scientific">Profundicola chukchiensis</name>
    <dbReference type="NCBI Taxonomy" id="2961959"/>
    <lineage>
        <taxon>Bacteria</taxon>
        <taxon>Pseudomonadati</taxon>
        <taxon>Bacteroidota</taxon>
        <taxon>Flavobacteriia</taxon>
        <taxon>Flavobacteriales</taxon>
        <taxon>Weeksellaceae</taxon>
        <taxon>Profundicola</taxon>
    </lineage>
</organism>
<reference evidence="1" key="1">
    <citation type="submission" date="2022-07" db="EMBL/GenBank/DDBJ databases">
        <title>Description and genome-wide analysis of Profundicola chukchiensis gen. nov., sp. nov., marine bacteria isolated from bottom sediments of the Chukchi Sea.</title>
        <authorList>
            <person name="Romanenko L."/>
            <person name="Otstavnykh N."/>
            <person name="Kurilenko V."/>
            <person name="Eremeev V."/>
            <person name="Velansky P."/>
            <person name="Mikhailov V."/>
            <person name="Isaeva M."/>
        </authorList>
    </citation>
    <scope>NUCLEOTIDE SEQUENCE</scope>
    <source>
        <strain evidence="1">KMM 9713</strain>
    </source>
</reference>
<dbReference type="InterPro" id="IPR022385">
    <property type="entry name" value="Rhs_assc_core"/>
</dbReference>
<dbReference type="InterPro" id="IPR050708">
    <property type="entry name" value="T6SS_VgrG/RHS"/>
</dbReference>
<comment type="caution">
    <text evidence="1">The sequence shown here is derived from an EMBL/GenBank/DDBJ whole genome shotgun (WGS) entry which is preliminary data.</text>
</comment>
<dbReference type="PANTHER" id="PTHR32305:SF15">
    <property type="entry name" value="PROTEIN RHSA-RELATED"/>
    <property type="match status" value="1"/>
</dbReference>
<dbReference type="EMBL" id="JANCMU010000001">
    <property type="protein sequence ID" value="MDG4945061.1"/>
    <property type="molecule type" value="Genomic_DNA"/>
</dbReference>
<protein>
    <submittedName>
        <fullName evidence="1">RHS repeat-associated core domain-containing protein</fullName>
    </submittedName>
</protein>
<gene>
    <name evidence="1" type="ORF">NMK71_01415</name>
</gene>
<dbReference type="RefSeq" id="WP_304419785.1">
    <property type="nucleotide sequence ID" value="NZ_JANCMU010000001.1"/>
</dbReference>
<dbReference type="AlphaFoldDB" id="A0A9X4RTW5"/>
<proteinExistence type="predicted"/>
<dbReference type="NCBIfam" id="TIGR03696">
    <property type="entry name" value="Rhs_assc_core"/>
    <property type="match status" value="1"/>
</dbReference>